<protein>
    <submittedName>
        <fullName evidence="1">Uncharacterized protein</fullName>
    </submittedName>
</protein>
<evidence type="ECO:0000313" key="1">
    <source>
        <dbReference type="EMBL" id="EAZ93836.1"/>
    </source>
</evidence>
<sequence>MLFFLNQYHQLINDENLDAISF</sequence>
<comment type="caution">
    <text evidence="1">The sequence shown here is derived from an EMBL/GenBank/DDBJ whole genome shotgun (WGS) entry which is preliminary data.</text>
</comment>
<dbReference type="Proteomes" id="UP000003781">
    <property type="component" value="Unassembled WGS sequence"/>
</dbReference>
<gene>
    <name evidence="1" type="ORF">CY0110_18612</name>
</gene>
<proteinExistence type="predicted"/>
<keyword evidence="2" id="KW-1185">Reference proteome</keyword>
<accession>A3IJ54</accession>
<reference evidence="1 2" key="1">
    <citation type="submission" date="2007-03" db="EMBL/GenBank/DDBJ databases">
        <authorList>
            <person name="Stal L."/>
            <person name="Ferriera S."/>
            <person name="Johnson J."/>
            <person name="Kravitz S."/>
            <person name="Beeson K."/>
            <person name="Sutton G."/>
            <person name="Rogers Y.-H."/>
            <person name="Friedman R."/>
            <person name="Frazier M."/>
            <person name="Venter J.C."/>
        </authorList>
    </citation>
    <scope>NUCLEOTIDE SEQUENCE [LARGE SCALE GENOMIC DNA]</scope>
    <source>
        <strain evidence="1 2">CCY0110</strain>
    </source>
</reference>
<organism evidence="1 2">
    <name type="scientific">Crocosphaera chwakensis CCY0110</name>
    <dbReference type="NCBI Taxonomy" id="391612"/>
    <lineage>
        <taxon>Bacteria</taxon>
        <taxon>Bacillati</taxon>
        <taxon>Cyanobacteriota</taxon>
        <taxon>Cyanophyceae</taxon>
        <taxon>Oscillatoriophycideae</taxon>
        <taxon>Chroococcales</taxon>
        <taxon>Aphanothecaceae</taxon>
        <taxon>Crocosphaera</taxon>
        <taxon>Crocosphaera chwakensis</taxon>
    </lineage>
</organism>
<name>A3IJ54_9CHRO</name>
<dbReference type="AlphaFoldDB" id="A3IJ54"/>
<dbReference type="EMBL" id="AAXW01000002">
    <property type="protein sequence ID" value="EAZ93836.1"/>
    <property type="molecule type" value="Genomic_DNA"/>
</dbReference>
<evidence type="ECO:0000313" key="2">
    <source>
        <dbReference type="Proteomes" id="UP000003781"/>
    </source>
</evidence>